<keyword evidence="2" id="KW-0472">Membrane</keyword>
<feature type="compositionally biased region" description="Basic and acidic residues" evidence="1">
    <location>
        <begin position="176"/>
        <end position="189"/>
    </location>
</feature>
<evidence type="ECO:0000256" key="2">
    <source>
        <dbReference type="SAM" id="Phobius"/>
    </source>
</evidence>
<feature type="compositionally biased region" description="Basic and acidic residues" evidence="1">
    <location>
        <begin position="137"/>
        <end position="155"/>
    </location>
</feature>
<feature type="compositionally biased region" description="Basic and acidic residues" evidence="1">
    <location>
        <begin position="420"/>
        <end position="429"/>
    </location>
</feature>
<sequence>MPDDREDLVPPMKVMRKRLNGVYRADSGFNGPTRRYVLIVAMLVGLASMPTLAAITAGSRELSGGRTDTMDIPFLPPPSSGPVRQVPPSPSSPAADPDGGNGSARGASQSADAAVRAGRLIGQAGRREPVTPAGGGARDDVRRRPGTSKADRDGVRQGSGTSKADGVRHGSGTSRAGRDGDDRGPRDAPARWTPKPARPGLPAHRAKPAKPAHPAKPADPGRPALPGLPVVPDEPIDHEKPPPVQGRRPSVPDLPEVPDDTDYTEQPGNSDHGNSDHDDEPDDSDHGDRSRDDDQDDWSRDDDQDDEPDGAEPAHQRPDRPQRRCEESKHSRHRSSRDRSEHSRRSAVAERPHNIRPTAILDRSYANRGSHAHRVLPEARSDENQNRSYQGSHRAGSMHHADDQTPDQQRSSRVGRHHADHSEDLSGRW</sequence>
<feature type="compositionally biased region" description="Basic and acidic residues" evidence="1">
    <location>
        <begin position="312"/>
        <end position="329"/>
    </location>
</feature>
<feature type="region of interest" description="Disordered" evidence="1">
    <location>
        <begin position="60"/>
        <end position="429"/>
    </location>
</feature>
<keyword evidence="2" id="KW-0812">Transmembrane</keyword>
<accession>A0ABT1E2Z0</accession>
<feature type="compositionally biased region" description="Acidic residues" evidence="1">
    <location>
        <begin position="293"/>
        <end position="310"/>
    </location>
</feature>
<proteinExistence type="predicted"/>
<evidence type="ECO:0000313" key="4">
    <source>
        <dbReference type="Proteomes" id="UP001523369"/>
    </source>
</evidence>
<evidence type="ECO:0000256" key="1">
    <source>
        <dbReference type="SAM" id="MobiDB-lite"/>
    </source>
</evidence>
<reference evidence="3 4" key="1">
    <citation type="submission" date="2022-06" db="EMBL/GenBank/DDBJ databases">
        <title>New Species of the Genus Actinoplanes, ActinopZanes ferrugineus.</title>
        <authorList>
            <person name="Ding P."/>
        </authorList>
    </citation>
    <scope>NUCLEOTIDE SEQUENCE [LARGE SCALE GENOMIC DNA]</scope>
    <source>
        <strain evidence="3 4">TRM88003</strain>
    </source>
</reference>
<feature type="compositionally biased region" description="Basic and acidic residues" evidence="1">
    <location>
        <begin position="337"/>
        <end position="353"/>
    </location>
</feature>
<feature type="compositionally biased region" description="Pro residues" evidence="1">
    <location>
        <begin position="74"/>
        <end position="91"/>
    </location>
</feature>
<protein>
    <submittedName>
        <fullName evidence="3">Uncharacterized protein</fullName>
    </submittedName>
</protein>
<dbReference type="Proteomes" id="UP001523369">
    <property type="component" value="Unassembled WGS sequence"/>
</dbReference>
<gene>
    <name evidence="3" type="ORF">M1L60_38445</name>
</gene>
<organism evidence="3 4">
    <name type="scientific">Paractinoplanes aksuensis</name>
    <dbReference type="NCBI Taxonomy" id="2939490"/>
    <lineage>
        <taxon>Bacteria</taxon>
        <taxon>Bacillati</taxon>
        <taxon>Actinomycetota</taxon>
        <taxon>Actinomycetes</taxon>
        <taxon>Micromonosporales</taxon>
        <taxon>Micromonosporaceae</taxon>
        <taxon>Paractinoplanes</taxon>
    </lineage>
</organism>
<dbReference type="RefSeq" id="WP_253242562.1">
    <property type="nucleotide sequence ID" value="NZ_JAMYJR010000047.1"/>
</dbReference>
<keyword evidence="2" id="KW-1133">Transmembrane helix</keyword>
<dbReference type="EMBL" id="JAMYJR010000047">
    <property type="protein sequence ID" value="MCO8276475.1"/>
    <property type="molecule type" value="Genomic_DNA"/>
</dbReference>
<evidence type="ECO:0000313" key="3">
    <source>
        <dbReference type="EMBL" id="MCO8276475.1"/>
    </source>
</evidence>
<name>A0ABT1E2Z0_9ACTN</name>
<feature type="compositionally biased region" description="Basic and acidic residues" evidence="1">
    <location>
        <begin position="375"/>
        <end position="385"/>
    </location>
</feature>
<feature type="transmembrane region" description="Helical" evidence="2">
    <location>
        <begin position="36"/>
        <end position="57"/>
    </location>
</feature>
<comment type="caution">
    <text evidence="3">The sequence shown here is derived from an EMBL/GenBank/DDBJ whole genome shotgun (WGS) entry which is preliminary data.</text>
</comment>
<keyword evidence="4" id="KW-1185">Reference proteome</keyword>